<proteinExistence type="predicted"/>
<sequence>MIALALAAVAAPGTAFAVTATTMTVGESNVAKLRMPNEVAGTFGVAILVTAKDGSTTFEPKGTTLSWKRADVLSAKATANA</sequence>
<keyword evidence="3" id="KW-1185">Reference proteome</keyword>
<comment type="caution">
    <text evidence="2">The sequence shown here is derived from an EMBL/GenBank/DDBJ whole genome shotgun (WGS) entry which is preliminary data.</text>
</comment>
<protein>
    <submittedName>
        <fullName evidence="2">Uncharacterized protein</fullName>
    </submittedName>
</protein>
<reference evidence="2 3" key="1">
    <citation type="submission" date="2018-06" db="EMBL/GenBank/DDBJ databases">
        <title>Streptacidiphilus pinicola sp. nov., isolated from pine grove soil.</title>
        <authorList>
            <person name="Roh S.G."/>
            <person name="Park S."/>
            <person name="Kim M.-K."/>
            <person name="Yun B.-R."/>
            <person name="Park J."/>
            <person name="Kim M.J."/>
            <person name="Kim Y.S."/>
            <person name="Kim S.B."/>
        </authorList>
    </citation>
    <scope>NUCLEOTIDE SEQUENCE [LARGE SCALE GENOMIC DNA]</scope>
    <source>
        <strain evidence="2 3">MMS16-CNU450</strain>
    </source>
</reference>
<organism evidence="2 3">
    <name type="scientific">Streptacidiphilus pinicola</name>
    <dbReference type="NCBI Taxonomy" id="2219663"/>
    <lineage>
        <taxon>Bacteria</taxon>
        <taxon>Bacillati</taxon>
        <taxon>Actinomycetota</taxon>
        <taxon>Actinomycetes</taxon>
        <taxon>Kitasatosporales</taxon>
        <taxon>Streptomycetaceae</taxon>
        <taxon>Streptacidiphilus</taxon>
    </lineage>
</organism>
<gene>
    <name evidence="2" type="ORF">DN069_18000</name>
</gene>
<dbReference type="AlphaFoldDB" id="A0A2X0ILR1"/>
<feature type="chain" id="PRO_5016022735" evidence="1">
    <location>
        <begin position="18"/>
        <end position="81"/>
    </location>
</feature>
<dbReference type="EMBL" id="QKYN01000069">
    <property type="protein sequence ID" value="RAG84241.1"/>
    <property type="molecule type" value="Genomic_DNA"/>
</dbReference>
<evidence type="ECO:0000313" key="3">
    <source>
        <dbReference type="Proteomes" id="UP000248889"/>
    </source>
</evidence>
<evidence type="ECO:0000256" key="1">
    <source>
        <dbReference type="SAM" id="SignalP"/>
    </source>
</evidence>
<dbReference type="Proteomes" id="UP000248889">
    <property type="component" value="Unassembled WGS sequence"/>
</dbReference>
<name>A0A2X0ILR1_9ACTN</name>
<keyword evidence="1" id="KW-0732">Signal</keyword>
<accession>A0A2X0ILR1</accession>
<evidence type="ECO:0000313" key="2">
    <source>
        <dbReference type="EMBL" id="RAG84241.1"/>
    </source>
</evidence>
<dbReference type="RefSeq" id="WP_111502044.1">
    <property type="nucleotide sequence ID" value="NZ_QKYN01000069.1"/>
</dbReference>
<feature type="signal peptide" evidence="1">
    <location>
        <begin position="1"/>
        <end position="17"/>
    </location>
</feature>